<gene>
    <name evidence="1" type="ORF">DBV15_07368</name>
</gene>
<proteinExistence type="predicted"/>
<dbReference type="AlphaFoldDB" id="A0A4V6RGP2"/>
<evidence type="ECO:0000313" key="1">
    <source>
        <dbReference type="EMBL" id="TGZ55334.1"/>
    </source>
</evidence>
<organism evidence="1 2">
    <name type="scientific">Temnothorax longispinosus</name>
    <dbReference type="NCBI Taxonomy" id="300112"/>
    <lineage>
        <taxon>Eukaryota</taxon>
        <taxon>Metazoa</taxon>
        <taxon>Ecdysozoa</taxon>
        <taxon>Arthropoda</taxon>
        <taxon>Hexapoda</taxon>
        <taxon>Insecta</taxon>
        <taxon>Pterygota</taxon>
        <taxon>Neoptera</taxon>
        <taxon>Endopterygota</taxon>
        <taxon>Hymenoptera</taxon>
        <taxon>Apocrita</taxon>
        <taxon>Aculeata</taxon>
        <taxon>Formicoidea</taxon>
        <taxon>Formicidae</taxon>
        <taxon>Myrmicinae</taxon>
        <taxon>Temnothorax</taxon>
    </lineage>
</organism>
<dbReference type="EMBL" id="QBLH01000471">
    <property type="protein sequence ID" value="TGZ55334.1"/>
    <property type="molecule type" value="Genomic_DNA"/>
</dbReference>
<protein>
    <submittedName>
        <fullName evidence="1">Uncharacterized protein</fullName>
    </submittedName>
</protein>
<dbReference type="Proteomes" id="UP000310200">
    <property type="component" value="Unassembled WGS sequence"/>
</dbReference>
<comment type="caution">
    <text evidence="1">The sequence shown here is derived from an EMBL/GenBank/DDBJ whole genome shotgun (WGS) entry which is preliminary data.</text>
</comment>
<keyword evidence="2" id="KW-1185">Reference proteome</keyword>
<sequence>MLRDTSDDTLAPVVASVATFCICLLDACAIEPSLCSRKGSHVSEETCSPFSGSMLHNNELSNSNRDSKVYGDLGRPLLFQDISRFSLSVERRENRNIDPSSVSCLVVQWCAFKT</sequence>
<accession>A0A4V6RGP2</accession>
<evidence type="ECO:0000313" key="2">
    <source>
        <dbReference type="Proteomes" id="UP000310200"/>
    </source>
</evidence>
<reference evidence="1 2" key="1">
    <citation type="journal article" date="2019" name="Philos. Trans. R. Soc. Lond., B, Biol. Sci.">
        <title>Ant behaviour and brain gene expression of defending hosts depend on the ecological success of the intruding social parasite.</title>
        <authorList>
            <person name="Kaur R."/>
            <person name="Stoldt M."/>
            <person name="Jongepier E."/>
            <person name="Feldmeyer B."/>
            <person name="Menzel F."/>
            <person name="Bornberg-Bauer E."/>
            <person name="Foitzik S."/>
        </authorList>
    </citation>
    <scope>NUCLEOTIDE SEQUENCE [LARGE SCALE GENOMIC DNA]</scope>
    <source>
        <tissue evidence="1">Whole body</tissue>
    </source>
</reference>
<feature type="non-terminal residue" evidence="1">
    <location>
        <position position="114"/>
    </location>
</feature>
<name>A0A4V6RGP2_9HYME</name>